<evidence type="ECO:0000259" key="4">
    <source>
        <dbReference type="PROSITE" id="PS50222"/>
    </source>
</evidence>
<keyword evidence="6" id="KW-1185">Reference proteome</keyword>
<feature type="region of interest" description="Disordered" evidence="3">
    <location>
        <begin position="16"/>
        <end position="68"/>
    </location>
</feature>
<feature type="compositionally biased region" description="Basic residues" evidence="3">
    <location>
        <begin position="20"/>
        <end position="29"/>
    </location>
</feature>
<dbReference type="FunFam" id="1.10.238.10:FF:000003">
    <property type="entry name" value="Calmodulin A"/>
    <property type="match status" value="1"/>
</dbReference>
<dbReference type="AlphaFoldDB" id="A0A8J5LM35"/>
<dbReference type="InterPro" id="IPR039647">
    <property type="entry name" value="EF_hand_pair_protein_CML-like"/>
</dbReference>
<accession>A0A8J5LM35</accession>
<feature type="domain" description="EF-hand" evidence="4">
    <location>
        <begin position="109"/>
        <end position="144"/>
    </location>
</feature>
<dbReference type="PROSITE" id="PS00018">
    <property type="entry name" value="EF_HAND_1"/>
    <property type="match status" value="4"/>
</dbReference>
<dbReference type="InterPro" id="IPR018247">
    <property type="entry name" value="EF_Hand_1_Ca_BS"/>
</dbReference>
<evidence type="ECO:0000256" key="1">
    <source>
        <dbReference type="ARBA" id="ARBA00022723"/>
    </source>
</evidence>
<dbReference type="EMBL" id="JACMSC010000006">
    <property type="protein sequence ID" value="KAG6518089.1"/>
    <property type="molecule type" value="Genomic_DNA"/>
</dbReference>
<feature type="compositionally biased region" description="Low complexity" evidence="3">
    <location>
        <begin position="30"/>
        <end position="49"/>
    </location>
</feature>
<evidence type="ECO:0000256" key="3">
    <source>
        <dbReference type="SAM" id="MobiDB-lite"/>
    </source>
</evidence>
<dbReference type="GO" id="GO:0005509">
    <property type="term" value="F:calcium ion binding"/>
    <property type="evidence" value="ECO:0007669"/>
    <property type="project" value="InterPro"/>
</dbReference>
<dbReference type="SMART" id="SM00054">
    <property type="entry name" value="EFh"/>
    <property type="match status" value="4"/>
</dbReference>
<dbReference type="Pfam" id="PF13499">
    <property type="entry name" value="EF-hand_7"/>
    <property type="match status" value="2"/>
</dbReference>
<feature type="domain" description="EF-hand" evidence="4">
    <location>
        <begin position="147"/>
        <end position="182"/>
    </location>
</feature>
<proteinExistence type="predicted"/>
<reference evidence="5 6" key="1">
    <citation type="submission" date="2020-08" db="EMBL/GenBank/DDBJ databases">
        <title>Plant Genome Project.</title>
        <authorList>
            <person name="Zhang R.-G."/>
        </authorList>
    </citation>
    <scope>NUCLEOTIDE SEQUENCE [LARGE SCALE GENOMIC DNA]</scope>
    <source>
        <tissue evidence="5">Rhizome</tissue>
    </source>
</reference>
<sequence>MKLSVDSLFVSLQCNSKNKEQRRRKKKKNNNNNSNRSTSFASVSSSSSSQDFADRAPAATPTSVLLRPSRPPPFLSLRDLFGVFDLDGDGKITQPELEACLHRLVLDPPSADEVARMVADVDRDGDGCISLDEFAALEAACGLRLAGGGSELRDAFAVFDADGDGKISAEELLGVLGSLGGGECTLEDCRSMIGGVDADGDGFVGFEDFVRMMDGQ</sequence>
<evidence type="ECO:0000313" key="5">
    <source>
        <dbReference type="EMBL" id="KAG6518089.1"/>
    </source>
</evidence>
<dbReference type="InterPro" id="IPR002048">
    <property type="entry name" value="EF_hand_dom"/>
</dbReference>
<protein>
    <recommendedName>
        <fullName evidence="4">EF-hand domain-containing protein</fullName>
    </recommendedName>
</protein>
<dbReference type="CDD" id="cd00051">
    <property type="entry name" value="EFh"/>
    <property type="match status" value="2"/>
</dbReference>
<keyword evidence="2" id="KW-0677">Repeat</keyword>
<evidence type="ECO:0000256" key="2">
    <source>
        <dbReference type="ARBA" id="ARBA00022737"/>
    </source>
</evidence>
<organism evidence="5 6">
    <name type="scientific">Zingiber officinale</name>
    <name type="common">Ginger</name>
    <name type="synonym">Amomum zingiber</name>
    <dbReference type="NCBI Taxonomy" id="94328"/>
    <lineage>
        <taxon>Eukaryota</taxon>
        <taxon>Viridiplantae</taxon>
        <taxon>Streptophyta</taxon>
        <taxon>Embryophyta</taxon>
        <taxon>Tracheophyta</taxon>
        <taxon>Spermatophyta</taxon>
        <taxon>Magnoliopsida</taxon>
        <taxon>Liliopsida</taxon>
        <taxon>Zingiberales</taxon>
        <taxon>Zingiberaceae</taxon>
        <taxon>Zingiber</taxon>
    </lineage>
</organism>
<dbReference type="Proteomes" id="UP000734854">
    <property type="component" value="Unassembled WGS sequence"/>
</dbReference>
<comment type="caution">
    <text evidence="5">The sequence shown here is derived from an EMBL/GenBank/DDBJ whole genome shotgun (WGS) entry which is preliminary data.</text>
</comment>
<feature type="domain" description="EF-hand" evidence="4">
    <location>
        <begin position="72"/>
        <end position="107"/>
    </location>
</feature>
<keyword evidence="1" id="KW-0479">Metal-binding</keyword>
<name>A0A8J5LM35_ZINOF</name>
<feature type="domain" description="EF-hand" evidence="4">
    <location>
        <begin position="184"/>
        <end position="216"/>
    </location>
</feature>
<gene>
    <name evidence="5" type="ORF">ZIOFF_021491</name>
</gene>
<dbReference type="PROSITE" id="PS50222">
    <property type="entry name" value="EF_HAND_2"/>
    <property type="match status" value="4"/>
</dbReference>
<dbReference type="PANTHER" id="PTHR10891">
    <property type="entry name" value="EF-HAND CALCIUM-BINDING DOMAIN CONTAINING PROTEIN"/>
    <property type="match status" value="1"/>
</dbReference>
<evidence type="ECO:0000313" key="6">
    <source>
        <dbReference type="Proteomes" id="UP000734854"/>
    </source>
</evidence>